<sequence length="668" mass="73306">MNEAEFTDEVRQKLADLYGSERIGVGHSLANTRLRPDLIIYETPERGSIFIVVEVKIGNESNERFRSGRQQLIEYLQNTEAQYGAVLTPTIDHIFSYGSSDEEPTILSSFPGTQANNGSRPLDSAVEARFLLRQLLDDLEVHDPYNYGSELKSDIFLALLYQLIAEREGIQIDVSSELEDQLEELQNPLKSYFTTLEDIDIAPSDIETIRATINYFGSFELSQTSADVASGFFDELVGRTELGPEQLSRKVARPMVDFAEVESNDRVLDPASGFGVLCREAASRGASVTGVEISESATIVAVFLNELGKQSSSVETVCADFFDWSSNDQTASDSSQTRLGSHGSGSNSDNTGSSGGSELFEHIVLNPPIGDRISADRIPELHSSRSRIRIEEGFIARALSLLKEGGTLVALVPEYILAGDQSRNLRNYLLHQATVEAIITFGGGVFSDVSFRGAVIRIRKSRSPSHQAIATVDVSSDSDQNGPNDISTAIKMVDDDRADVIQINPQEIRTLLPSQIQGERDVLDELYSQYDAVTKLEEVAAIESGTTREPEQNDTGLPYLDTTREVDIGDLSLRSPDDVSTVATPTDVLISVKGGDTNVRRVERDVIPSSRWAVVKFDSDQRAGQYQSFFESELGNKILEANRTGSAIRYITISALRDLPVPDFSTGV</sequence>
<dbReference type="InterPro" id="IPR044946">
    <property type="entry name" value="Restrct_endonuc_typeI_TRD_sf"/>
</dbReference>
<comment type="caution">
    <text evidence="9">The sequence shown here is derived from an EMBL/GenBank/DDBJ whole genome shotgun (WGS) entry which is preliminary data.</text>
</comment>
<dbReference type="Gene3D" id="3.40.50.150">
    <property type="entry name" value="Vaccinia Virus protein VP39"/>
    <property type="match status" value="1"/>
</dbReference>
<evidence type="ECO:0000313" key="9">
    <source>
        <dbReference type="EMBL" id="MFC3957629.1"/>
    </source>
</evidence>
<dbReference type="GO" id="GO:0009007">
    <property type="term" value="F:site-specific DNA-methyltransferase (adenine-specific) activity"/>
    <property type="evidence" value="ECO:0007669"/>
    <property type="project" value="UniProtKB-EC"/>
</dbReference>
<evidence type="ECO:0000256" key="1">
    <source>
        <dbReference type="ARBA" id="ARBA00011900"/>
    </source>
</evidence>
<keyword evidence="5" id="KW-0238">DNA-binding</keyword>
<dbReference type="InterPro" id="IPR003356">
    <property type="entry name" value="DNA_methylase_A-5"/>
</dbReference>
<dbReference type="GO" id="GO:0003677">
    <property type="term" value="F:DNA binding"/>
    <property type="evidence" value="ECO:0007669"/>
    <property type="project" value="UniProtKB-KW"/>
</dbReference>
<keyword evidence="10" id="KW-1185">Reference proteome</keyword>
<dbReference type="GO" id="GO:0032259">
    <property type="term" value="P:methylation"/>
    <property type="evidence" value="ECO:0007669"/>
    <property type="project" value="UniProtKB-KW"/>
</dbReference>
<dbReference type="EMBL" id="JBHSAQ010000002">
    <property type="protein sequence ID" value="MFC3957629.1"/>
    <property type="molecule type" value="Genomic_DNA"/>
</dbReference>
<dbReference type="SUPFAM" id="SSF116734">
    <property type="entry name" value="DNA methylase specificity domain"/>
    <property type="match status" value="1"/>
</dbReference>
<proteinExistence type="predicted"/>
<feature type="domain" description="DNA methylase adenine-specific" evidence="8">
    <location>
        <begin position="250"/>
        <end position="482"/>
    </location>
</feature>
<dbReference type="EC" id="2.1.1.72" evidence="1"/>
<comment type="catalytic activity">
    <reaction evidence="6">
        <text>a 2'-deoxyadenosine in DNA + S-adenosyl-L-methionine = an N(6)-methyl-2'-deoxyadenosine in DNA + S-adenosyl-L-homocysteine + H(+)</text>
        <dbReference type="Rhea" id="RHEA:15197"/>
        <dbReference type="Rhea" id="RHEA-COMP:12418"/>
        <dbReference type="Rhea" id="RHEA-COMP:12419"/>
        <dbReference type="ChEBI" id="CHEBI:15378"/>
        <dbReference type="ChEBI" id="CHEBI:57856"/>
        <dbReference type="ChEBI" id="CHEBI:59789"/>
        <dbReference type="ChEBI" id="CHEBI:90615"/>
        <dbReference type="ChEBI" id="CHEBI:90616"/>
        <dbReference type="EC" id="2.1.1.72"/>
    </reaction>
</comment>
<dbReference type="PANTHER" id="PTHR33841">
    <property type="entry name" value="DNA METHYLTRANSFERASE YEEA-RELATED"/>
    <property type="match status" value="1"/>
</dbReference>
<dbReference type="AlphaFoldDB" id="A0ABD5NM21"/>
<dbReference type="PANTHER" id="PTHR33841:SF6">
    <property type="entry name" value="TYPE II METHYLTRANSFERASE M.HINDII"/>
    <property type="match status" value="1"/>
</dbReference>
<evidence type="ECO:0000256" key="6">
    <source>
        <dbReference type="ARBA" id="ARBA00047942"/>
    </source>
</evidence>
<dbReference type="InterPro" id="IPR029063">
    <property type="entry name" value="SAM-dependent_MTases_sf"/>
</dbReference>
<protein>
    <recommendedName>
        <fullName evidence="1">site-specific DNA-methyltransferase (adenine-specific)</fullName>
        <ecNumber evidence="1">2.1.1.72</ecNumber>
    </recommendedName>
</protein>
<dbReference type="SUPFAM" id="SSF53335">
    <property type="entry name" value="S-adenosyl-L-methionine-dependent methyltransferases"/>
    <property type="match status" value="1"/>
</dbReference>
<evidence type="ECO:0000256" key="3">
    <source>
        <dbReference type="ARBA" id="ARBA00022679"/>
    </source>
</evidence>
<gene>
    <name evidence="9" type="ORF">ACFOUR_04475</name>
</gene>
<dbReference type="Gene3D" id="3.90.220.20">
    <property type="entry name" value="DNA methylase specificity domains"/>
    <property type="match status" value="1"/>
</dbReference>
<accession>A0ABD5NM21</accession>
<evidence type="ECO:0000256" key="5">
    <source>
        <dbReference type="ARBA" id="ARBA00023125"/>
    </source>
</evidence>
<dbReference type="PRINTS" id="PR00507">
    <property type="entry name" value="N12N6MTFRASE"/>
</dbReference>
<feature type="region of interest" description="Disordered" evidence="7">
    <location>
        <begin position="332"/>
        <end position="357"/>
    </location>
</feature>
<dbReference type="GeneID" id="73902998"/>
<name>A0ABD5NM21_9EURY</name>
<dbReference type="Pfam" id="PF02384">
    <property type="entry name" value="N6_Mtase"/>
    <property type="match status" value="1"/>
</dbReference>
<dbReference type="RefSeq" id="WP_256533855.1">
    <property type="nucleotide sequence ID" value="NZ_CP101824.1"/>
</dbReference>
<dbReference type="Proteomes" id="UP001595846">
    <property type="component" value="Unassembled WGS sequence"/>
</dbReference>
<reference evidence="9 10" key="1">
    <citation type="journal article" date="2019" name="Int. J. Syst. Evol. Microbiol.">
        <title>The Global Catalogue of Microorganisms (GCM) 10K type strain sequencing project: providing services to taxonomists for standard genome sequencing and annotation.</title>
        <authorList>
            <consortium name="The Broad Institute Genomics Platform"/>
            <consortium name="The Broad Institute Genome Sequencing Center for Infectious Disease"/>
            <person name="Wu L."/>
            <person name="Ma J."/>
        </authorList>
    </citation>
    <scope>NUCLEOTIDE SEQUENCE [LARGE SCALE GENOMIC DNA]</scope>
    <source>
        <strain evidence="9 10">IBRC-M 10256</strain>
    </source>
</reference>
<evidence type="ECO:0000259" key="8">
    <source>
        <dbReference type="Pfam" id="PF02384"/>
    </source>
</evidence>
<dbReference type="CDD" id="cd02440">
    <property type="entry name" value="AdoMet_MTases"/>
    <property type="match status" value="1"/>
</dbReference>
<keyword evidence="3" id="KW-0808">Transferase</keyword>
<keyword evidence="4" id="KW-0680">Restriction system</keyword>
<dbReference type="GO" id="GO:0009307">
    <property type="term" value="P:DNA restriction-modification system"/>
    <property type="evidence" value="ECO:0007669"/>
    <property type="project" value="UniProtKB-KW"/>
</dbReference>
<feature type="compositionally biased region" description="Low complexity" evidence="7">
    <location>
        <begin position="340"/>
        <end position="352"/>
    </location>
</feature>
<evidence type="ECO:0000256" key="7">
    <source>
        <dbReference type="SAM" id="MobiDB-lite"/>
    </source>
</evidence>
<keyword evidence="2 9" id="KW-0489">Methyltransferase</keyword>
<dbReference type="InterPro" id="IPR050953">
    <property type="entry name" value="N4_N6_ade-DNA_methylase"/>
</dbReference>
<evidence type="ECO:0000256" key="4">
    <source>
        <dbReference type="ARBA" id="ARBA00022747"/>
    </source>
</evidence>
<evidence type="ECO:0000256" key="2">
    <source>
        <dbReference type="ARBA" id="ARBA00022603"/>
    </source>
</evidence>
<evidence type="ECO:0000313" key="10">
    <source>
        <dbReference type="Proteomes" id="UP001595846"/>
    </source>
</evidence>
<organism evidence="9 10">
    <name type="scientific">Halovivax cerinus</name>
    <dbReference type="NCBI Taxonomy" id="1487865"/>
    <lineage>
        <taxon>Archaea</taxon>
        <taxon>Methanobacteriati</taxon>
        <taxon>Methanobacteriota</taxon>
        <taxon>Stenosarchaea group</taxon>
        <taxon>Halobacteria</taxon>
        <taxon>Halobacteriales</taxon>
        <taxon>Natrialbaceae</taxon>
        <taxon>Halovivax</taxon>
    </lineage>
</organism>